<dbReference type="Proteomes" id="UP000436655">
    <property type="component" value="Unassembled WGS sequence"/>
</dbReference>
<evidence type="ECO:0000313" key="2">
    <source>
        <dbReference type="EMBL" id="MQS45072.1"/>
    </source>
</evidence>
<keyword evidence="3" id="KW-1185">Reference proteome</keyword>
<evidence type="ECO:0008006" key="4">
    <source>
        <dbReference type="Google" id="ProtNLM"/>
    </source>
</evidence>
<name>A0ABW9P7D3_9LACO</name>
<evidence type="ECO:0000313" key="3">
    <source>
        <dbReference type="Proteomes" id="UP000436655"/>
    </source>
</evidence>
<reference evidence="2 3" key="1">
    <citation type="journal article" date="2019" name="Syst. Appl. Microbiol.">
        <title>Polyphasic characterization of two novel Lactobacillus spp. isolated from blown salami packages: Description of Lactobacillus halodurans sp. nov. and Lactobacillus salsicarnum sp. nov.</title>
        <authorList>
            <person name="Schuster J.A."/>
            <person name="Klingl A."/>
            <person name="Vogel R.F."/>
            <person name="Ehrmann M.A."/>
        </authorList>
    </citation>
    <scope>NUCLEOTIDE SEQUENCE [LARGE SCALE GENOMIC DNA]</scope>
    <source>
        <strain evidence="2 3">TMW 1.2098</strain>
    </source>
</reference>
<keyword evidence="1" id="KW-0732">Signal</keyword>
<dbReference type="RefSeq" id="WP_125704441.1">
    <property type="nucleotide sequence ID" value="NZ_JBHTOO010000004.1"/>
</dbReference>
<proteinExistence type="predicted"/>
<feature type="chain" id="PRO_5046245795" description="Surface layer protein A domain-containing protein" evidence="1">
    <location>
        <begin position="26"/>
        <end position="189"/>
    </location>
</feature>
<comment type="caution">
    <text evidence="2">The sequence shown here is derived from an EMBL/GenBank/DDBJ whole genome shotgun (WGS) entry which is preliminary data.</text>
</comment>
<accession>A0ABW9P7D3</accession>
<feature type="signal peptide" evidence="1">
    <location>
        <begin position="1"/>
        <end position="25"/>
    </location>
</feature>
<organism evidence="2 3">
    <name type="scientific">Companilactobacillus mishanensis</name>
    <dbReference type="NCBI Taxonomy" id="2486008"/>
    <lineage>
        <taxon>Bacteria</taxon>
        <taxon>Bacillati</taxon>
        <taxon>Bacillota</taxon>
        <taxon>Bacilli</taxon>
        <taxon>Lactobacillales</taxon>
        <taxon>Lactobacillaceae</taxon>
        <taxon>Companilactobacillus</taxon>
    </lineage>
</organism>
<dbReference type="EMBL" id="VDFN01000004">
    <property type="protein sequence ID" value="MQS45072.1"/>
    <property type="molecule type" value="Genomic_DNA"/>
</dbReference>
<protein>
    <recommendedName>
        <fullName evidence="4">Surface layer protein A domain-containing protein</fullName>
    </recommendedName>
</protein>
<evidence type="ECO:0000256" key="1">
    <source>
        <dbReference type="SAM" id="SignalP"/>
    </source>
</evidence>
<gene>
    <name evidence="2" type="ORF">FHL03_06200</name>
</gene>
<sequence>MKKIIVSILAVLLLIPLFNIQTAHAEVSKVDTILAVNKLTPLYVKDDNGNFTQSKVRSLGEKTAWYSDQAYPVELKDGSYAVYYRVSTNEWVEDNVNVIKQSHNHILDAQVDNYQAINAKIIKINNRAAPVYNDFGDKTGATVPANSSWRVDMSYMIAPEGLVGFSVFQRIGNNAWIKLSQDASVTATL</sequence>